<dbReference type="GO" id="GO:0008270">
    <property type="term" value="F:zinc ion binding"/>
    <property type="evidence" value="ECO:0007669"/>
    <property type="project" value="UniProtKB-KW"/>
</dbReference>
<feature type="domain" description="C2H2-type" evidence="6">
    <location>
        <begin position="592"/>
        <end position="619"/>
    </location>
</feature>
<evidence type="ECO:0000256" key="1">
    <source>
        <dbReference type="ARBA" id="ARBA00022723"/>
    </source>
</evidence>
<accession>A0AAD8AD31</accession>
<proteinExistence type="predicted"/>
<evidence type="ECO:0000256" key="5">
    <source>
        <dbReference type="PROSITE-ProRule" id="PRU00042"/>
    </source>
</evidence>
<keyword evidence="8" id="KW-1185">Reference proteome</keyword>
<evidence type="ECO:0000313" key="7">
    <source>
        <dbReference type="EMBL" id="KAJ9596782.1"/>
    </source>
</evidence>
<keyword evidence="3 5" id="KW-0863">Zinc-finger</keyword>
<dbReference type="PANTHER" id="PTHR24379">
    <property type="entry name" value="KRAB AND ZINC FINGER DOMAIN-CONTAINING"/>
    <property type="match status" value="1"/>
</dbReference>
<evidence type="ECO:0000256" key="3">
    <source>
        <dbReference type="ARBA" id="ARBA00022771"/>
    </source>
</evidence>
<reference evidence="7" key="1">
    <citation type="journal article" date="2023" name="IScience">
        <title>Live-bearing cockroach genome reveals convergent evolutionary mechanisms linked to viviparity in insects and beyond.</title>
        <authorList>
            <person name="Fouks B."/>
            <person name="Harrison M.C."/>
            <person name="Mikhailova A.A."/>
            <person name="Marchal E."/>
            <person name="English S."/>
            <person name="Carruthers M."/>
            <person name="Jennings E.C."/>
            <person name="Chiamaka E.L."/>
            <person name="Frigard R.A."/>
            <person name="Pippel M."/>
            <person name="Attardo G.M."/>
            <person name="Benoit J.B."/>
            <person name="Bornberg-Bauer E."/>
            <person name="Tobe S.S."/>
        </authorList>
    </citation>
    <scope>NUCLEOTIDE SEQUENCE</scope>
    <source>
        <strain evidence="7">Stay&amp;Tobe</strain>
    </source>
</reference>
<evidence type="ECO:0000259" key="6">
    <source>
        <dbReference type="PROSITE" id="PS50157"/>
    </source>
</evidence>
<dbReference type="InterPro" id="IPR013087">
    <property type="entry name" value="Znf_C2H2_type"/>
</dbReference>
<reference evidence="7" key="2">
    <citation type="submission" date="2023-05" db="EMBL/GenBank/DDBJ databases">
        <authorList>
            <person name="Fouks B."/>
        </authorList>
    </citation>
    <scope>NUCLEOTIDE SEQUENCE</scope>
    <source>
        <strain evidence="7">Stay&amp;Tobe</strain>
        <tissue evidence="7">Testes</tissue>
    </source>
</reference>
<keyword evidence="4" id="KW-0862">Zinc</keyword>
<gene>
    <name evidence="7" type="ORF">L9F63_012163</name>
</gene>
<organism evidence="7 8">
    <name type="scientific">Diploptera punctata</name>
    <name type="common">Pacific beetle cockroach</name>
    <dbReference type="NCBI Taxonomy" id="6984"/>
    <lineage>
        <taxon>Eukaryota</taxon>
        <taxon>Metazoa</taxon>
        <taxon>Ecdysozoa</taxon>
        <taxon>Arthropoda</taxon>
        <taxon>Hexapoda</taxon>
        <taxon>Insecta</taxon>
        <taxon>Pterygota</taxon>
        <taxon>Neoptera</taxon>
        <taxon>Polyneoptera</taxon>
        <taxon>Dictyoptera</taxon>
        <taxon>Blattodea</taxon>
        <taxon>Blaberoidea</taxon>
        <taxon>Blaberidae</taxon>
        <taxon>Diplopterinae</taxon>
        <taxon>Diploptera</taxon>
    </lineage>
</organism>
<evidence type="ECO:0000313" key="8">
    <source>
        <dbReference type="Proteomes" id="UP001233999"/>
    </source>
</evidence>
<feature type="domain" description="C2H2-type" evidence="6">
    <location>
        <begin position="138"/>
        <end position="165"/>
    </location>
</feature>
<keyword evidence="1" id="KW-0479">Metal-binding</keyword>
<sequence length="622" mass="71867">PEEVWLVSDWSSDLSEENTMVRGEDDKKVTPEVVDSFMSQLVTQPQTRKPYECFKCGASYSMKKNLQSHMSKECSNMFQISDRHSSDELLFLSNENNLNTDTVLETEEIEYWNTKKVSSVLTTDCYDAGEQNVTTETFDCIFCGKIYPDQKKLSAHQRKDCGSGPRYQCPSCSVSIRRRDIASSDFWLTREDTDCNSIETRSSERMLYSTYNTSQCNSRYVSVRAYQCNVCGRSYSNMKHLTAHIRRDCAMCFDYLSINSSGPWSLNDLSPAHVCTRCGKLYKRKSSLRNHVRDECGREPQSRDFEDTESWESSWRNIHLLMNKMGQKTIETEENPLMTVSSHSGTQLPWFNADKCSFTCEKCGKKYKWKGSLRNHMRLECGKEPQFHCHICPHKTYQKGNLTRHMTVSELDGLTLEYIINLEESRNWNMNSDTMTQTGLNMIENSTPEQPLRAYICIRCGRSYSQKQGLNFHMKWECGKEPQFFCRICSYKTVRKGNLSRHMILTQFKCAKCYAGTVKPRFKLESVATILIFPNIGPELVSNVDYFFLYLVDGMALDRLFGFAVSGNWNQSIVPIGNNVRQIPAYMPVKAHKCDKCGKAYARKQGLFNHVKWECGKEPQFF</sequence>
<feature type="domain" description="C2H2-type" evidence="6">
    <location>
        <begin position="273"/>
        <end position="300"/>
    </location>
</feature>
<evidence type="ECO:0000256" key="4">
    <source>
        <dbReference type="ARBA" id="ARBA00022833"/>
    </source>
</evidence>
<feature type="domain" description="C2H2-type" evidence="6">
    <location>
        <begin position="455"/>
        <end position="482"/>
    </location>
</feature>
<dbReference type="FunFam" id="3.30.160.60:FF:000065">
    <property type="entry name" value="B-cell CLL/lymphoma 6, member B"/>
    <property type="match status" value="1"/>
</dbReference>
<feature type="non-terminal residue" evidence="7">
    <location>
        <position position="622"/>
    </location>
</feature>
<dbReference type="Pfam" id="PF00096">
    <property type="entry name" value="zf-C2H2"/>
    <property type="match status" value="5"/>
</dbReference>
<dbReference type="Gene3D" id="3.30.160.60">
    <property type="entry name" value="Classic Zinc Finger"/>
    <property type="match status" value="3"/>
</dbReference>
<comment type="caution">
    <text evidence="7">The sequence shown here is derived from an EMBL/GenBank/DDBJ whole genome shotgun (WGS) entry which is preliminary data.</text>
</comment>
<dbReference type="SMART" id="SM00355">
    <property type="entry name" value="ZnF_C2H2"/>
    <property type="match status" value="9"/>
</dbReference>
<dbReference type="PANTHER" id="PTHR24379:SF121">
    <property type="entry name" value="C2H2-TYPE DOMAIN-CONTAINING PROTEIN"/>
    <property type="match status" value="1"/>
</dbReference>
<keyword evidence="2" id="KW-0677">Repeat</keyword>
<feature type="domain" description="C2H2-type" evidence="6">
    <location>
        <begin position="226"/>
        <end position="246"/>
    </location>
</feature>
<dbReference type="Proteomes" id="UP001233999">
    <property type="component" value="Unassembled WGS sequence"/>
</dbReference>
<dbReference type="SUPFAM" id="SSF57667">
    <property type="entry name" value="beta-beta-alpha zinc fingers"/>
    <property type="match status" value="3"/>
</dbReference>
<feature type="non-terminal residue" evidence="7">
    <location>
        <position position="1"/>
    </location>
</feature>
<dbReference type="EMBL" id="JASPKZ010001960">
    <property type="protein sequence ID" value="KAJ9596782.1"/>
    <property type="molecule type" value="Genomic_DNA"/>
</dbReference>
<dbReference type="PROSITE" id="PS50157">
    <property type="entry name" value="ZINC_FINGER_C2H2_2"/>
    <property type="match status" value="6"/>
</dbReference>
<evidence type="ECO:0000256" key="2">
    <source>
        <dbReference type="ARBA" id="ARBA00022737"/>
    </source>
</evidence>
<protein>
    <recommendedName>
        <fullName evidence="6">C2H2-type domain-containing protein</fullName>
    </recommendedName>
</protein>
<dbReference type="AlphaFoldDB" id="A0AAD8AD31"/>
<dbReference type="InterPro" id="IPR036236">
    <property type="entry name" value="Znf_C2H2_sf"/>
</dbReference>
<feature type="domain" description="C2H2-type" evidence="6">
    <location>
        <begin position="358"/>
        <end position="385"/>
    </location>
</feature>
<name>A0AAD8AD31_DIPPU</name>